<keyword evidence="4" id="KW-0813">Transport</keyword>
<dbReference type="InterPro" id="IPR050086">
    <property type="entry name" value="MetN_ABC_transporter-like"/>
</dbReference>
<keyword evidence="7 12" id="KW-0067">ATP-binding</keyword>
<evidence type="ECO:0000256" key="1">
    <source>
        <dbReference type="ARBA" id="ARBA00002579"/>
    </source>
</evidence>
<dbReference type="SMART" id="SM00930">
    <property type="entry name" value="NIL"/>
    <property type="match status" value="1"/>
</dbReference>
<dbReference type="InterPro" id="IPR018449">
    <property type="entry name" value="NIL_domain"/>
</dbReference>
<dbReference type="Gene3D" id="3.40.50.300">
    <property type="entry name" value="P-loop containing nucleotide triphosphate hydrolases"/>
    <property type="match status" value="1"/>
</dbReference>
<comment type="similarity">
    <text evidence="2">Belongs to the ABC transporter superfamily.</text>
</comment>
<evidence type="ECO:0000256" key="6">
    <source>
        <dbReference type="ARBA" id="ARBA00022741"/>
    </source>
</evidence>
<dbReference type="PROSITE" id="PS00211">
    <property type="entry name" value="ABC_TRANSPORTER_1"/>
    <property type="match status" value="1"/>
</dbReference>
<dbReference type="EMBL" id="FXAK01000010">
    <property type="protein sequence ID" value="SMF92004.1"/>
    <property type="molecule type" value="Genomic_DNA"/>
</dbReference>
<protein>
    <recommendedName>
        <fullName evidence="3">Cell division ATP-binding protein FtsE</fullName>
    </recommendedName>
</protein>
<dbReference type="InterPro" id="IPR045865">
    <property type="entry name" value="ACT-like_dom_sf"/>
</dbReference>
<dbReference type="SUPFAM" id="SSF52540">
    <property type="entry name" value="P-loop containing nucleoside triphosphate hydrolases"/>
    <property type="match status" value="1"/>
</dbReference>
<dbReference type="Pfam" id="PF00005">
    <property type="entry name" value="ABC_tran"/>
    <property type="match status" value="1"/>
</dbReference>
<evidence type="ECO:0000256" key="3">
    <source>
        <dbReference type="ARBA" id="ARBA00020019"/>
    </source>
</evidence>
<evidence type="ECO:0000256" key="8">
    <source>
        <dbReference type="ARBA" id="ARBA00022967"/>
    </source>
</evidence>
<dbReference type="InterPro" id="IPR041701">
    <property type="entry name" value="MetN_ABC"/>
</dbReference>
<comment type="function">
    <text evidence="1">Part of the ABC transporter FtsEX involved in cellular division. Important for assembly or stability of the septal ring.</text>
</comment>
<proteinExistence type="inferred from homology"/>
<dbReference type="CDD" id="cd03258">
    <property type="entry name" value="ABC_MetN_methionine_transporter"/>
    <property type="match status" value="1"/>
</dbReference>
<organism evidence="12 13">
    <name type="scientific">Azospirillum oryzae</name>
    <dbReference type="NCBI Taxonomy" id="286727"/>
    <lineage>
        <taxon>Bacteria</taxon>
        <taxon>Pseudomonadati</taxon>
        <taxon>Pseudomonadota</taxon>
        <taxon>Alphaproteobacteria</taxon>
        <taxon>Rhodospirillales</taxon>
        <taxon>Azospirillaceae</taxon>
        <taxon>Azospirillum</taxon>
    </lineage>
</organism>
<reference evidence="12 13" key="1">
    <citation type="submission" date="2017-04" db="EMBL/GenBank/DDBJ databases">
        <authorList>
            <person name="Afonso C.L."/>
            <person name="Miller P.J."/>
            <person name="Scott M.A."/>
            <person name="Spackman E."/>
            <person name="Goraichik I."/>
            <person name="Dimitrov K.M."/>
            <person name="Suarez D.L."/>
            <person name="Swayne D.E."/>
        </authorList>
    </citation>
    <scope>NUCLEOTIDE SEQUENCE [LARGE SCALE GENOMIC DNA]</scope>
    <source>
        <strain evidence="12 13">A2P</strain>
    </source>
</reference>
<evidence type="ECO:0000313" key="12">
    <source>
        <dbReference type="EMBL" id="SMF92004.1"/>
    </source>
</evidence>
<keyword evidence="6" id="KW-0547">Nucleotide-binding</keyword>
<evidence type="ECO:0000256" key="4">
    <source>
        <dbReference type="ARBA" id="ARBA00022448"/>
    </source>
</evidence>
<dbReference type="GO" id="GO:0005886">
    <property type="term" value="C:plasma membrane"/>
    <property type="evidence" value="ECO:0007669"/>
    <property type="project" value="UniProtKB-ARBA"/>
</dbReference>
<evidence type="ECO:0000256" key="7">
    <source>
        <dbReference type="ARBA" id="ARBA00022840"/>
    </source>
</evidence>
<sequence length="351" mass="37568">MMITLTNIHKTYPARGGGASVQALADVDITVGRGEIFGIIGRSGAGKSTLLRTVNLLESPSSGSVMVDGVEMTALSAAELRRARHSIGMIFQHFNLLSSRTVFDNVALPLELAGTPNAEIRKAVEPLLDLVGLADKRDRYPAELSGGQKQRVGIARALASKPKVLLSDEATSALDPETTTQILHLLADINRRLGLTIVLITHEIAVIKEICHKVAVMEGGRVIEQGPVFDIFAHPQHPTTRSFVDPVINRGIPDSLRDRLSPRPGPGSNPVLRITFTGEKATTPVISAISRRLELDLNIWHGQIDEIQGAPFGTLVVEALGDTAKVDAAIALVKENNLGVEVLGHALPANH</sequence>
<keyword evidence="10" id="KW-0472">Membrane</keyword>
<dbReference type="SUPFAM" id="SSF55021">
    <property type="entry name" value="ACT-like"/>
    <property type="match status" value="1"/>
</dbReference>
<dbReference type="InterPro" id="IPR027417">
    <property type="entry name" value="P-loop_NTPase"/>
</dbReference>
<evidence type="ECO:0000256" key="9">
    <source>
        <dbReference type="ARBA" id="ARBA00022970"/>
    </source>
</evidence>
<dbReference type="PANTHER" id="PTHR43166">
    <property type="entry name" value="AMINO ACID IMPORT ATP-BINDING PROTEIN"/>
    <property type="match status" value="1"/>
</dbReference>
<dbReference type="GO" id="GO:0016887">
    <property type="term" value="F:ATP hydrolysis activity"/>
    <property type="evidence" value="ECO:0007669"/>
    <property type="project" value="InterPro"/>
</dbReference>
<gene>
    <name evidence="12" type="ORF">SAMN02982917_0450</name>
</gene>
<evidence type="ECO:0000256" key="2">
    <source>
        <dbReference type="ARBA" id="ARBA00005417"/>
    </source>
</evidence>
<dbReference type="Proteomes" id="UP000192936">
    <property type="component" value="Unassembled WGS sequence"/>
</dbReference>
<dbReference type="GO" id="GO:0006865">
    <property type="term" value="P:amino acid transport"/>
    <property type="evidence" value="ECO:0007669"/>
    <property type="project" value="UniProtKB-KW"/>
</dbReference>
<keyword evidence="9" id="KW-0029">Amino-acid transport</keyword>
<dbReference type="Pfam" id="PF09383">
    <property type="entry name" value="NIL"/>
    <property type="match status" value="1"/>
</dbReference>
<evidence type="ECO:0000313" key="13">
    <source>
        <dbReference type="Proteomes" id="UP000192936"/>
    </source>
</evidence>
<evidence type="ECO:0000256" key="5">
    <source>
        <dbReference type="ARBA" id="ARBA00022475"/>
    </source>
</evidence>
<evidence type="ECO:0000259" key="11">
    <source>
        <dbReference type="PROSITE" id="PS50893"/>
    </source>
</evidence>
<dbReference type="STRING" id="286727.SAMN02982917_0450"/>
<dbReference type="AlphaFoldDB" id="A0A1X7HSC3"/>
<name>A0A1X7HSC3_9PROT</name>
<dbReference type="PROSITE" id="PS50893">
    <property type="entry name" value="ABC_TRANSPORTER_2"/>
    <property type="match status" value="1"/>
</dbReference>
<dbReference type="InterPro" id="IPR003593">
    <property type="entry name" value="AAA+_ATPase"/>
</dbReference>
<dbReference type="InterPro" id="IPR003439">
    <property type="entry name" value="ABC_transporter-like_ATP-bd"/>
</dbReference>
<dbReference type="Gene3D" id="3.30.70.260">
    <property type="match status" value="1"/>
</dbReference>
<dbReference type="PANTHER" id="PTHR43166:SF30">
    <property type="entry name" value="METHIONINE IMPORT ATP-BINDING PROTEIN METN"/>
    <property type="match status" value="1"/>
</dbReference>
<feature type="domain" description="ABC transporter" evidence="11">
    <location>
        <begin position="3"/>
        <end position="244"/>
    </location>
</feature>
<dbReference type="SMART" id="SM00382">
    <property type="entry name" value="AAA"/>
    <property type="match status" value="1"/>
</dbReference>
<dbReference type="GO" id="GO:0005524">
    <property type="term" value="F:ATP binding"/>
    <property type="evidence" value="ECO:0007669"/>
    <property type="project" value="UniProtKB-KW"/>
</dbReference>
<accession>A0A1X7HSC3</accession>
<keyword evidence="8" id="KW-1278">Translocase</keyword>
<evidence type="ECO:0000256" key="10">
    <source>
        <dbReference type="ARBA" id="ARBA00023136"/>
    </source>
</evidence>
<keyword evidence="5" id="KW-1003">Cell membrane</keyword>
<dbReference type="InterPro" id="IPR017871">
    <property type="entry name" value="ABC_transporter-like_CS"/>
</dbReference>
<dbReference type="FunFam" id="3.40.50.300:FF:000056">
    <property type="entry name" value="Cell division ATP-binding protein FtsE"/>
    <property type="match status" value="1"/>
</dbReference>